<dbReference type="EC" id="2.7.1.49" evidence="2"/>
<keyword evidence="4" id="KW-0808">Transferase</keyword>
<dbReference type="EMBL" id="CP133720">
    <property type="protein sequence ID" value="WMW80185.1"/>
    <property type="molecule type" value="Genomic_DNA"/>
</dbReference>
<keyword evidence="5" id="KW-1185">Reference proteome</keyword>
<evidence type="ECO:0000256" key="2">
    <source>
        <dbReference type="ARBA" id="ARBA00012135"/>
    </source>
</evidence>
<dbReference type="InterPro" id="IPR013749">
    <property type="entry name" value="PM/HMP-P_kinase-1"/>
</dbReference>
<name>A0ABY9RIS6_9BURK</name>
<dbReference type="InterPro" id="IPR004399">
    <property type="entry name" value="HMP/HMP-P_kinase_dom"/>
</dbReference>
<evidence type="ECO:0000259" key="3">
    <source>
        <dbReference type="Pfam" id="PF08543"/>
    </source>
</evidence>
<dbReference type="PANTHER" id="PTHR20858:SF17">
    <property type="entry name" value="HYDROXYMETHYLPYRIMIDINE_PHOSPHOMETHYLPYRIMIDINE KINASE THI20-RELATED"/>
    <property type="match status" value="1"/>
</dbReference>
<dbReference type="Gene3D" id="3.40.1190.20">
    <property type="match status" value="1"/>
</dbReference>
<comment type="pathway">
    <text evidence="1">Cofactor biosynthesis; thiamine diphosphate biosynthesis.</text>
</comment>
<accession>A0ABY9RIS6</accession>
<dbReference type="PANTHER" id="PTHR20858">
    <property type="entry name" value="PHOSPHOMETHYLPYRIMIDINE KINASE"/>
    <property type="match status" value="1"/>
</dbReference>
<dbReference type="InterPro" id="IPR029056">
    <property type="entry name" value="Ribokinase-like"/>
</dbReference>
<reference evidence="4" key="1">
    <citation type="submission" date="2023-09" db="EMBL/GenBank/DDBJ databases">
        <title>Undibacterium sp. 20NA77.5 isolated from freshwater.</title>
        <authorList>
            <person name="Le V."/>
            <person name="Ko S.-R."/>
            <person name="Ahn C.-Y."/>
            <person name="Oh H.-M."/>
        </authorList>
    </citation>
    <scope>NUCLEOTIDE SEQUENCE</scope>
    <source>
        <strain evidence="4">20NA77.5</strain>
    </source>
</reference>
<sequence>MQTQPIKPVQRPQQRPCVLVFAGHDPSGGAGIQADIEAVTAQGAHALPIITALTVQDNNRVYQVHPIDADIIEAQARALFAAMPIHAVKLGIVGSARNAQRIAELIKELQEERIKAGNKASASIADADTQIAMTRSLDVVLDPVLASGAGQRLAIDEACAAIQPLLEVATLITPNLPELSRLASFGSGVAQKAQSLLGGACQDVLVKGGHSEEDAVTNRWFSQAFPHTEKQWTWPRLAGSFHGSGCTLASAIAAQLALGRSLEVSLLRGQSYTQAALQGAYRIADGQLMPHRFRSV</sequence>
<dbReference type="SUPFAM" id="SSF53613">
    <property type="entry name" value="Ribokinase-like"/>
    <property type="match status" value="1"/>
</dbReference>
<dbReference type="GO" id="GO:0016301">
    <property type="term" value="F:kinase activity"/>
    <property type="evidence" value="ECO:0007669"/>
    <property type="project" value="UniProtKB-KW"/>
</dbReference>
<evidence type="ECO:0000313" key="4">
    <source>
        <dbReference type="EMBL" id="WMW80185.1"/>
    </source>
</evidence>
<dbReference type="CDD" id="cd01169">
    <property type="entry name" value="HMPP_kinase"/>
    <property type="match status" value="1"/>
</dbReference>
<protein>
    <recommendedName>
        <fullName evidence="2">hydroxymethylpyrimidine kinase</fullName>
        <ecNumber evidence="2">2.7.1.49</ecNumber>
    </recommendedName>
</protein>
<proteinExistence type="predicted"/>
<organism evidence="4 5">
    <name type="scientific">Undibacterium cyanobacteriorum</name>
    <dbReference type="NCBI Taxonomy" id="3073561"/>
    <lineage>
        <taxon>Bacteria</taxon>
        <taxon>Pseudomonadati</taxon>
        <taxon>Pseudomonadota</taxon>
        <taxon>Betaproteobacteria</taxon>
        <taxon>Burkholderiales</taxon>
        <taxon>Oxalobacteraceae</taxon>
        <taxon>Undibacterium</taxon>
    </lineage>
</organism>
<evidence type="ECO:0000313" key="5">
    <source>
        <dbReference type="Proteomes" id="UP001181355"/>
    </source>
</evidence>
<feature type="domain" description="Pyridoxamine kinase/Phosphomethylpyrimidine kinase" evidence="3">
    <location>
        <begin position="102"/>
        <end position="287"/>
    </location>
</feature>
<dbReference type="Proteomes" id="UP001181355">
    <property type="component" value="Chromosome"/>
</dbReference>
<gene>
    <name evidence="4" type="ORF">RF679_16250</name>
</gene>
<keyword evidence="4" id="KW-0418">Kinase</keyword>
<dbReference type="RefSeq" id="WP_309481678.1">
    <property type="nucleotide sequence ID" value="NZ_CP133720.1"/>
</dbReference>
<dbReference type="Pfam" id="PF08543">
    <property type="entry name" value="Phos_pyr_kin"/>
    <property type="match status" value="1"/>
</dbReference>
<evidence type="ECO:0000256" key="1">
    <source>
        <dbReference type="ARBA" id="ARBA00004948"/>
    </source>
</evidence>